<evidence type="ECO:0000313" key="2">
    <source>
        <dbReference type="Proteomes" id="UP001144471"/>
    </source>
</evidence>
<dbReference type="Proteomes" id="UP001144471">
    <property type="component" value="Unassembled WGS sequence"/>
</dbReference>
<reference evidence="1" key="1">
    <citation type="submission" date="2022-12" db="EMBL/GenBank/DDBJ databases">
        <title>Reference genome sequencing for broad-spectrum identification of bacterial and archaeal isolates by mass spectrometry.</title>
        <authorList>
            <person name="Sekiguchi Y."/>
            <person name="Tourlousse D.M."/>
        </authorList>
    </citation>
    <scope>NUCLEOTIDE SEQUENCE</scope>
    <source>
        <strain evidence="1">10succ1</strain>
    </source>
</reference>
<accession>A0A9W6GPQ3</accession>
<evidence type="ECO:0000313" key="1">
    <source>
        <dbReference type="EMBL" id="GLI57824.1"/>
    </source>
</evidence>
<keyword evidence="2" id="KW-1185">Reference proteome</keyword>
<dbReference type="AlphaFoldDB" id="A0A9W6GPQ3"/>
<organism evidence="1 2">
    <name type="scientific">Propionigenium maris DSM 9537</name>
    <dbReference type="NCBI Taxonomy" id="1123000"/>
    <lineage>
        <taxon>Bacteria</taxon>
        <taxon>Fusobacteriati</taxon>
        <taxon>Fusobacteriota</taxon>
        <taxon>Fusobacteriia</taxon>
        <taxon>Fusobacteriales</taxon>
        <taxon>Fusobacteriaceae</taxon>
        <taxon>Propionigenium</taxon>
    </lineage>
</organism>
<protein>
    <submittedName>
        <fullName evidence="1">Uncharacterized protein</fullName>
    </submittedName>
</protein>
<dbReference type="EMBL" id="BSDY01000025">
    <property type="protein sequence ID" value="GLI57824.1"/>
    <property type="molecule type" value="Genomic_DNA"/>
</dbReference>
<comment type="caution">
    <text evidence="1">The sequence shown here is derived from an EMBL/GenBank/DDBJ whole genome shotgun (WGS) entry which is preliminary data.</text>
</comment>
<sequence length="74" mass="8799">MKKLLLLGMLVVSGLAFGRDYEYRESMELQPVERVNYEENSMISREREAGEINIEAYQEFHRELINMDRGTERN</sequence>
<gene>
    <name evidence="1" type="ORF">PM10SUCC1_33380</name>
</gene>
<dbReference type="RefSeq" id="WP_281837499.1">
    <property type="nucleotide sequence ID" value="NZ_BSDY01000025.1"/>
</dbReference>
<name>A0A9W6GPQ3_9FUSO</name>
<proteinExistence type="predicted"/>